<protein>
    <recommendedName>
        <fullName evidence="3">BED-type domain-containing protein</fullName>
    </recommendedName>
</protein>
<evidence type="ECO:0000256" key="1">
    <source>
        <dbReference type="SAM" id="MobiDB-lite"/>
    </source>
</evidence>
<evidence type="ECO:0008006" key="3">
    <source>
        <dbReference type="Google" id="ProtNLM"/>
    </source>
</evidence>
<reference evidence="2" key="1">
    <citation type="submission" date="2019-03" db="EMBL/GenBank/DDBJ databases">
        <authorList>
            <person name="Mank J."/>
            <person name="Almeida P."/>
        </authorList>
    </citation>
    <scope>NUCLEOTIDE SEQUENCE</scope>
    <source>
        <strain evidence="2">78183</strain>
    </source>
</reference>
<dbReference type="EMBL" id="CAADRP010001985">
    <property type="protein sequence ID" value="VFU58320.1"/>
    <property type="molecule type" value="Genomic_DNA"/>
</dbReference>
<gene>
    <name evidence="2" type="ORF">SVIM_LOCUS425478</name>
</gene>
<sequence>MADGFLKCVFCGSVFAGSTSISRIKYHLARVKGGGVKLCEKVTPDVQRAAFDQLPNRMHGSMPSSSNNIIATAGSDRAQDLEMQGQPLLDDALSWMDSLIGGEIFLADENVAPGMPMPDAPETGLGTEPADQPFEMDMNNISSSLMRDVEFSNRMTWEFTQSVAERGSSSKRPVDRSVPSSSNNEATNAASTPVRGLAIEQPRLDDGLGGMDILIGGETELVEEPRAPVVLLTMNPRLDKEQSKHISLLKRTRKASRPHQ</sequence>
<dbReference type="AlphaFoldDB" id="A0A6N2MV27"/>
<feature type="region of interest" description="Disordered" evidence="1">
    <location>
        <begin position="162"/>
        <end position="197"/>
    </location>
</feature>
<evidence type="ECO:0000313" key="2">
    <source>
        <dbReference type="EMBL" id="VFU58320.1"/>
    </source>
</evidence>
<feature type="compositionally biased region" description="Basic residues" evidence="1">
    <location>
        <begin position="247"/>
        <end position="260"/>
    </location>
</feature>
<feature type="region of interest" description="Disordered" evidence="1">
    <location>
        <begin position="241"/>
        <end position="260"/>
    </location>
</feature>
<accession>A0A6N2MV27</accession>
<organism evidence="2">
    <name type="scientific">Salix viminalis</name>
    <name type="common">Common osier</name>
    <name type="synonym">Basket willow</name>
    <dbReference type="NCBI Taxonomy" id="40686"/>
    <lineage>
        <taxon>Eukaryota</taxon>
        <taxon>Viridiplantae</taxon>
        <taxon>Streptophyta</taxon>
        <taxon>Embryophyta</taxon>
        <taxon>Tracheophyta</taxon>
        <taxon>Spermatophyta</taxon>
        <taxon>Magnoliopsida</taxon>
        <taxon>eudicotyledons</taxon>
        <taxon>Gunneridae</taxon>
        <taxon>Pentapetalae</taxon>
        <taxon>rosids</taxon>
        <taxon>fabids</taxon>
        <taxon>Malpighiales</taxon>
        <taxon>Salicaceae</taxon>
        <taxon>Saliceae</taxon>
        <taxon>Salix</taxon>
    </lineage>
</organism>
<feature type="compositionally biased region" description="Low complexity" evidence="1">
    <location>
        <begin position="180"/>
        <end position="192"/>
    </location>
</feature>
<name>A0A6N2MV27_SALVM</name>
<proteinExistence type="predicted"/>